<feature type="region of interest" description="Disordered" evidence="1">
    <location>
        <begin position="85"/>
        <end position="105"/>
    </location>
</feature>
<dbReference type="Pfam" id="PF10719">
    <property type="entry name" value="ComFB"/>
    <property type="match status" value="1"/>
</dbReference>
<dbReference type="RefSeq" id="WP_161253957.1">
    <property type="nucleotide sequence ID" value="NZ_WXEY01000001.1"/>
</dbReference>
<protein>
    <submittedName>
        <fullName evidence="2">Competence protein ComFB</fullName>
    </submittedName>
</protein>
<dbReference type="AlphaFoldDB" id="A0A845KXS8"/>
<dbReference type="OrthoDB" id="5616024at2"/>
<keyword evidence="3" id="KW-1185">Reference proteome</keyword>
<dbReference type="Proteomes" id="UP000463470">
    <property type="component" value="Unassembled WGS sequence"/>
</dbReference>
<sequence>MIHNLMEGVVENFLDDLLAQHPEVCRCSQCRMDIMAAALNRLPPRYVVTTKGEVYSKINMLVNQFRVDVIGAIAHGMMLVAQNPRHPRPEITLEAEERPRAGGDE</sequence>
<evidence type="ECO:0000313" key="3">
    <source>
        <dbReference type="Proteomes" id="UP000463470"/>
    </source>
</evidence>
<comment type="caution">
    <text evidence="2">The sequence shown here is derived from an EMBL/GenBank/DDBJ whole genome shotgun (WGS) entry which is preliminary data.</text>
</comment>
<accession>A0A845KXS8</accession>
<dbReference type="EMBL" id="WXEY01000001">
    <property type="protein sequence ID" value="MZP28477.1"/>
    <property type="molecule type" value="Genomic_DNA"/>
</dbReference>
<proteinExistence type="predicted"/>
<evidence type="ECO:0000313" key="2">
    <source>
        <dbReference type="EMBL" id="MZP28477.1"/>
    </source>
</evidence>
<gene>
    <name evidence="2" type="ORF">GTO91_01900</name>
</gene>
<evidence type="ECO:0000256" key="1">
    <source>
        <dbReference type="SAM" id="MobiDB-lite"/>
    </source>
</evidence>
<name>A0A845KXS8_9FIRM</name>
<reference evidence="2 3" key="1">
    <citation type="submission" date="2020-01" db="EMBL/GenBank/DDBJ databases">
        <title>Whole-genome sequence of Heliobacterium undosum DSM 13378.</title>
        <authorList>
            <person name="Kyndt J.A."/>
            <person name="Meyer T.E."/>
        </authorList>
    </citation>
    <scope>NUCLEOTIDE SEQUENCE [LARGE SCALE GENOMIC DNA]</scope>
    <source>
        <strain evidence="2 3">DSM 13378</strain>
    </source>
</reference>
<dbReference type="InterPro" id="IPR019657">
    <property type="entry name" value="ComFB"/>
</dbReference>
<organism evidence="2 3">
    <name type="scientific">Heliomicrobium undosum</name>
    <dbReference type="NCBI Taxonomy" id="121734"/>
    <lineage>
        <taxon>Bacteria</taxon>
        <taxon>Bacillati</taxon>
        <taxon>Bacillota</taxon>
        <taxon>Clostridia</taxon>
        <taxon>Eubacteriales</taxon>
        <taxon>Heliobacteriaceae</taxon>
        <taxon>Heliomicrobium</taxon>
    </lineage>
</organism>
<feature type="compositionally biased region" description="Basic and acidic residues" evidence="1">
    <location>
        <begin position="87"/>
        <end position="105"/>
    </location>
</feature>